<dbReference type="AlphaFoldDB" id="A0A5C7I3Y5"/>
<dbReference type="OrthoDB" id="1731207at2759"/>
<proteinExistence type="predicted"/>
<dbReference type="Pfam" id="PF00098">
    <property type="entry name" value="zf-CCHC"/>
    <property type="match status" value="1"/>
</dbReference>
<feature type="domain" description="CCHC-type" evidence="4">
    <location>
        <begin position="227"/>
        <end position="244"/>
    </location>
</feature>
<feature type="compositionally biased region" description="Low complexity" evidence="2">
    <location>
        <begin position="194"/>
        <end position="222"/>
    </location>
</feature>
<feature type="compositionally biased region" description="Polar residues" evidence="2">
    <location>
        <begin position="8"/>
        <end position="21"/>
    </location>
</feature>
<dbReference type="GO" id="GO:0003676">
    <property type="term" value="F:nucleic acid binding"/>
    <property type="evidence" value="ECO:0007669"/>
    <property type="project" value="InterPro"/>
</dbReference>
<dbReference type="EMBL" id="VAHF01000004">
    <property type="protein sequence ID" value="TXG63951.1"/>
    <property type="molecule type" value="Genomic_DNA"/>
</dbReference>
<name>A0A5C7I3Y5_9ROSI</name>
<reference evidence="6" key="1">
    <citation type="journal article" date="2019" name="Gigascience">
        <title>De novo genome assembly of the endangered Acer yangbiense, a plant species with extremely small populations endemic to Yunnan Province, China.</title>
        <authorList>
            <person name="Yang J."/>
            <person name="Wariss H.M."/>
            <person name="Tao L."/>
            <person name="Zhang R."/>
            <person name="Yun Q."/>
            <person name="Hollingsworth P."/>
            <person name="Dao Z."/>
            <person name="Luo G."/>
            <person name="Guo H."/>
            <person name="Ma Y."/>
            <person name="Sun W."/>
        </authorList>
    </citation>
    <scope>NUCLEOTIDE SEQUENCE [LARGE SCALE GENOMIC DNA]</scope>
    <source>
        <strain evidence="6">cv. Malutang</strain>
    </source>
</reference>
<evidence type="ECO:0000313" key="6">
    <source>
        <dbReference type="Proteomes" id="UP000323000"/>
    </source>
</evidence>
<dbReference type="GO" id="GO:0008270">
    <property type="term" value="F:zinc ion binding"/>
    <property type="evidence" value="ECO:0007669"/>
    <property type="project" value="UniProtKB-KW"/>
</dbReference>
<dbReference type="SUPFAM" id="SSF57756">
    <property type="entry name" value="Retrovirus zinc finger-like domains"/>
    <property type="match status" value="1"/>
</dbReference>
<feature type="transmembrane region" description="Helical" evidence="3">
    <location>
        <begin position="270"/>
        <end position="292"/>
    </location>
</feature>
<keyword evidence="1" id="KW-0862">Zinc</keyword>
<keyword evidence="3" id="KW-1133">Transmembrane helix</keyword>
<dbReference type="SMART" id="SM00343">
    <property type="entry name" value="ZnF_C2HC"/>
    <property type="match status" value="1"/>
</dbReference>
<keyword evidence="3" id="KW-0812">Transmembrane</keyword>
<evidence type="ECO:0000256" key="1">
    <source>
        <dbReference type="PROSITE-ProRule" id="PRU00047"/>
    </source>
</evidence>
<dbReference type="InterPro" id="IPR036875">
    <property type="entry name" value="Znf_CCHC_sf"/>
</dbReference>
<evidence type="ECO:0000313" key="5">
    <source>
        <dbReference type="EMBL" id="TXG63951.1"/>
    </source>
</evidence>
<organism evidence="5 6">
    <name type="scientific">Acer yangbiense</name>
    <dbReference type="NCBI Taxonomy" id="1000413"/>
    <lineage>
        <taxon>Eukaryota</taxon>
        <taxon>Viridiplantae</taxon>
        <taxon>Streptophyta</taxon>
        <taxon>Embryophyta</taxon>
        <taxon>Tracheophyta</taxon>
        <taxon>Spermatophyta</taxon>
        <taxon>Magnoliopsida</taxon>
        <taxon>eudicotyledons</taxon>
        <taxon>Gunneridae</taxon>
        <taxon>Pentapetalae</taxon>
        <taxon>rosids</taxon>
        <taxon>malvids</taxon>
        <taxon>Sapindales</taxon>
        <taxon>Sapindaceae</taxon>
        <taxon>Hippocastanoideae</taxon>
        <taxon>Acereae</taxon>
        <taxon>Acer</taxon>
    </lineage>
</organism>
<dbReference type="PANTHER" id="PTHR35046:SF21">
    <property type="entry name" value="RETROTRANSPOSON GAG DOMAIN-CONTAINING PROTEIN-RELATED"/>
    <property type="match status" value="1"/>
</dbReference>
<feature type="region of interest" description="Disordered" evidence="2">
    <location>
        <begin position="1"/>
        <end position="21"/>
    </location>
</feature>
<keyword evidence="3" id="KW-0472">Membrane</keyword>
<sequence>MTSRRYRASTSEEQSAPQVNQRNIIMDDLSHVSNDSTPSHPRDLRHYVLRDRETHHTFNAKVEIPEFEGKMLPDEFVEWLNAVDRIFDYQDVPENKKVKLVAIKLRKHASFWWENLKRQDLSVAEYATKFDNLMLKGDVVELEEQSMTRYLGGLNYEISNVVEKQQKEMRSTGSKYGSREGFANNKSTSSSKPTAVTKTNTKVSTSKGEGVVSKQQQQPSSSNTNSRRCFKCQGFGHIAFECPNRKIVSLVEEDSDEDDLATYLKEDEAWGAFGVALAAAWACAFGLLIGVLRTGRGCAK</sequence>
<dbReference type="PANTHER" id="PTHR35046">
    <property type="entry name" value="ZINC KNUCKLE (CCHC-TYPE) FAMILY PROTEIN"/>
    <property type="match status" value="1"/>
</dbReference>
<feature type="region of interest" description="Disordered" evidence="2">
    <location>
        <begin position="169"/>
        <end position="226"/>
    </location>
</feature>
<dbReference type="InterPro" id="IPR001878">
    <property type="entry name" value="Znf_CCHC"/>
</dbReference>
<dbReference type="PROSITE" id="PS50158">
    <property type="entry name" value="ZF_CCHC"/>
    <property type="match status" value="1"/>
</dbReference>
<keyword evidence="1" id="KW-0863">Zinc-finger</keyword>
<dbReference type="Proteomes" id="UP000323000">
    <property type="component" value="Chromosome 4"/>
</dbReference>
<evidence type="ECO:0000256" key="2">
    <source>
        <dbReference type="SAM" id="MobiDB-lite"/>
    </source>
</evidence>
<feature type="compositionally biased region" description="Polar residues" evidence="2">
    <location>
        <begin position="184"/>
        <end position="193"/>
    </location>
</feature>
<comment type="caution">
    <text evidence="5">The sequence shown here is derived from an EMBL/GenBank/DDBJ whole genome shotgun (WGS) entry which is preliminary data.</text>
</comment>
<dbReference type="Gene3D" id="4.10.60.10">
    <property type="entry name" value="Zinc finger, CCHC-type"/>
    <property type="match status" value="1"/>
</dbReference>
<protein>
    <recommendedName>
        <fullName evidence="4">CCHC-type domain-containing protein</fullName>
    </recommendedName>
</protein>
<gene>
    <name evidence="5" type="ORF">EZV62_010945</name>
</gene>
<evidence type="ECO:0000259" key="4">
    <source>
        <dbReference type="PROSITE" id="PS50158"/>
    </source>
</evidence>
<accession>A0A5C7I3Y5</accession>
<keyword evidence="1" id="KW-0479">Metal-binding</keyword>
<evidence type="ECO:0000256" key="3">
    <source>
        <dbReference type="SAM" id="Phobius"/>
    </source>
</evidence>
<keyword evidence="6" id="KW-1185">Reference proteome</keyword>